<evidence type="ECO:0000256" key="1">
    <source>
        <dbReference type="SAM" id="Phobius"/>
    </source>
</evidence>
<organism evidence="3 4">
    <name type="scientific">Nonomuraea indica</name>
    <dbReference type="NCBI Taxonomy" id="1581193"/>
    <lineage>
        <taxon>Bacteria</taxon>
        <taxon>Bacillati</taxon>
        <taxon>Actinomycetota</taxon>
        <taxon>Actinomycetes</taxon>
        <taxon>Streptosporangiales</taxon>
        <taxon>Streptosporangiaceae</taxon>
        <taxon>Nonomuraea</taxon>
    </lineage>
</organism>
<sequence>MRLTGTPSTPPADLALRTPVGSYPTYEQAREAVRFLADNDFPVQRVSIVGSDLKTVETIMGRLTHARAAGAGAATGAWFGLLAGLLLGLLTPGAATPAMAVGGLLYGAAFGAIFALVTRLAARNRGDLVSHSTIVADRYEVLTDHAVAEDARNLLIKHEWRTA</sequence>
<dbReference type="Pfam" id="PF11181">
    <property type="entry name" value="YflT"/>
    <property type="match status" value="1"/>
</dbReference>
<feature type="transmembrane region" description="Helical" evidence="1">
    <location>
        <begin position="96"/>
        <end position="117"/>
    </location>
</feature>
<gene>
    <name evidence="3" type="ORF">ACIBP5_22035</name>
</gene>
<dbReference type="EMBL" id="JBITMB010000005">
    <property type="protein sequence ID" value="MFI7442657.1"/>
    <property type="molecule type" value="Genomic_DNA"/>
</dbReference>
<protein>
    <submittedName>
        <fullName evidence="3">General stress protein</fullName>
    </submittedName>
</protein>
<accession>A0ABW8A9G5</accession>
<feature type="domain" description="General stress protein 17M-like" evidence="2">
    <location>
        <begin position="20"/>
        <end position="103"/>
    </location>
</feature>
<dbReference type="InterPro" id="IPR025889">
    <property type="entry name" value="GSP17M-like_dom"/>
</dbReference>
<keyword evidence="1" id="KW-0812">Transmembrane</keyword>
<dbReference type="RefSeq" id="WP_397022592.1">
    <property type="nucleotide sequence ID" value="NZ_JBITMB010000005.1"/>
</dbReference>
<keyword evidence="4" id="KW-1185">Reference proteome</keyword>
<dbReference type="Proteomes" id="UP001612928">
    <property type="component" value="Unassembled WGS sequence"/>
</dbReference>
<feature type="transmembrane region" description="Helical" evidence="1">
    <location>
        <begin position="68"/>
        <end position="90"/>
    </location>
</feature>
<evidence type="ECO:0000313" key="4">
    <source>
        <dbReference type="Proteomes" id="UP001612928"/>
    </source>
</evidence>
<comment type="caution">
    <text evidence="3">The sequence shown here is derived from an EMBL/GenBank/DDBJ whole genome shotgun (WGS) entry which is preliminary data.</text>
</comment>
<reference evidence="3 4" key="1">
    <citation type="submission" date="2024-10" db="EMBL/GenBank/DDBJ databases">
        <title>The Natural Products Discovery Center: Release of the First 8490 Sequenced Strains for Exploring Actinobacteria Biosynthetic Diversity.</title>
        <authorList>
            <person name="Kalkreuter E."/>
            <person name="Kautsar S.A."/>
            <person name="Yang D."/>
            <person name="Bader C.D."/>
            <person name="Teijaro C.N."/>
            <person name="Fluegel L."/>
            <person name="Davis C.M."/>
            <person name="Simpson J.R."/>
            <person name="Lauterbach L."/>
            <person name="Steele A.D."/>
            <person name="Gui C."/>
            <person name="Meng S."/>
            <person name="Li G."/>
            <person name="Viehrig K."/>
            <person name="Ye F."/>
            <person name="Su P."/>
            <person name="Kiefer A.F."/>
            <person name="Nichols A."/>
            <person name="Cepeda A.J."/>
            <person name="Yan W."/>
            <person name="Fan B."/>
            <person name="Jiang Y."/>
            <person name="Adhikari A."/>
            <person name="Zheng C.-J."/>
            <person name="Schuster L."/>
            <person name="Cowan T.M."/>
            <person name="Smanski M.J."/>
            <person name="Chevrette M.G."/>
            <person name="De Carvalho L.P.S."/>
            <person name="Shen B."/>
        </authorList>
    </citation>
    <scope>NUCLEOTIDE SEQUENCE [LARGE SCALE GENOMIC DNA]</scope>
    <source>
        <strain evidence="3 4">NPDC049503</strain>
    </source>
</reference>
<keyword evidence="1" id="KW-1133">Transmembrane helix</keyword>
<keyword evidence="1" id="KW-0472">Membrane</keyword>
<proteinExistence type="predicted"/>
<evidence type="ECO:0000259" key="2">
    <source>
        <dbReference type="Pfam" id="PF11181"/>
    </source>
</evidence>
<name>A0ABW8A9G5_9ACTN</name>
<evidence type="ECO:0000313" key="3">
    <source>
        <dbReference type="EMBL" id="MFI7442657.1"/>
    </source>
</evidence>